<organism evidence="1">
    <name type="scientific">Anguilla anguilla</name>
    <name type="common">European freshwater eel</name>
    <name type="synonym">Muraena anguilla</name>
    <dbReference type="NCBI Taxonomy" id="7936"/>
    <lineage>
        <taxon>Eukaryota</taxon>
        <taxon>Metazoa</taxon>
        <taxon>Chordata</taxon>
        <taxon>Craniata</taxon>
        <taxon>Vertebrata</taxon>
        <taxon>Euteleostomi</taxon>
        <taxon>Actinopterygii</taxon>
        <taxon>Neopterygii</taxon>
        <taxon>Teleostei</taxon>
        <taxon>Anguilliformes</taxon>
        <taxon>Anguillidae</taxon>
        <taxon>Anguilla</taxon>
    </lineage>
</organism>
<reference evidence="1" key="2">
    <citation type="journal article" date="2015" name="Fish Shellfish Immunol.">
        <title>Early steps in the European eel (Anguilla anguilla)-Vibrio vulnificus interaction in the gills: Role of the RtxA13 toxin.</title>
        <authorList>
            <person name="Callol A."/>
            <person name="Pajuelo D."/>
            <person name="Ebbesson L."/>
            <person name="Teles M."/>
            <person name="MacKenzie S."/>
            <person name="Amaro C."/>
        </authorList>
    </citation>
    <scope>NUCLEOTIDE SEQUENCE</scope>
</reference>
<dbReference type="EMBL" id="GBXM01057419">
    <property type="protein sequence ID" value="JAH51158.1"/>
    <property type="molecule type" value="Transcribed_RNA"/>
</dbReference>
<reference evidence="1" key="1">
    <citation type="submission" date="2014-11" db="EMBL/GenBank/DDBJ databases">
        <authorList>
            <person name="Amaro Gonzalez C."/>
        </authorList>
    </citation>
    <scope>NUCLEOTIDE SEQUENCE</scope>
</reference>
<dbReference type="AlphaFoldDB" id="A0A0E9TEJ0"/>
<accession>A0A0E9TEJ0</accession>
<sequence>MLGALLKWYVGPPSRQTGNTLVASPDLTLTVCRSD</sequence>
<proteinExistence type="predicted"/>
<evidence type="ECO:0000313" key="1">
    <source>
        <dbReference type="EMBL" id="JAH51158.1"/>
    </source>
</evidence>
<protein>
    <submittedName>
        <fullName evidence="1">Uncharacterized protein</fullName>
    </submittedName>
</protein>
<name>A0A0E9TEJ0_ANGAN</name>